<evidence type="ECO:0000256" key="1">
    <source>
        <dbReference type="ARBA" id="ARBA00001917"/>
    </source>
</evidence>
<evidence type="ECO:0000256" key="4">
    <source>
        <dbReference type="ARBA" id="ARBA00022630"/>
    </source>
</evidence>
<gene>
    <name evidence="10" type="ORF">H1B27_32345</name>
</gene>
<evidence type="ECO:0000256" key="8">
    <source>
        <dbReference type="ARBA" id="ARBA00031155"/>
    </source>
</evidence>
<reference evidence="10 11" key="1">
    <citation type="submission" date="2020-07" db="EMBL/GenBank/DDBJ databases">
        <title>Bradyrhizobium diversity isolated from nodules of indigenous legumes of Western Australia.</title>
        <authorList>
            <person name="Klepa M.S."/>
        </authorList>
    </citation>
    <scope>NUCLEOTIDE SEQUENCE [LARGE SCALE GENOMIC DNA]</scope>
    <source>
        <strain evidence="10 11">CNPSo 4019</strain>
    </source>
</reference>
<accession>A0ABS0PCZ3</accession>
<evidence type="ECO:0000313" key="10">
    <source>
        <dbReference type="EMBL" id="MBH5390930.1"/>
    </source>
</evidence>
<sequence>MSVYPRPILDLFGIDLPIIQAPMLGIVTTDMVIGVAEAGGLGSLPASGLSAEQTRSIVGEIRRRTPKPLNMNFLCHEAPTRDRRREEAWLQRLTRYYRELGLTSEQSASGSGSPIPVFGSAHCDLLEEISPEVVSFHFGLPPKHLLERVRRTGAKIVSSATIVEEALWLEDSGCDAIIAQGFEAGGHRGTFLHRDPTRQVGLMALVPQIVDAVRVPVIAAGGIADPRGVAAAFALGASGVQVGTAFLFCEEANVSPLYREAARSTPPEQTVITNIFTGRPARVCDTRVVRELGPIGIDMPEFPVPAAPLAPLRAASERQGRTDFTPLWCGQSARLGRALSAAALTRWLSDGQAEPSFGTIGDMRRKS</sequence>
<evidence type="ECO:0000256" key="6">
    <source>
        <dbReference type="ARBA" id="ARBA00023002"/>
    </source>
</evidence>
<organism evidence="10 11">
    <name type="scientific">Bradyrhizobium diversitatis</name>
    <dbReference type="NCBI Taxonomy" id="2755406"/>
    <lineage>
        <taxon>Bacteria</taxon>
        <taxon>Pseudomonadati</taxon>
        <taxon>Pseudomonadota</taxon>
        <taxon>Alphaproteobacteria</taxon>
        <taxon>Hyphomicrobiales</taxon>
        <taxon>Nitrobacteraceae</taxon>
        <taxon>Bradyrhizobium</taxon>
    </lineage>
</organism>
<evidence type="ECO:0000256" key="5">
    <source>
        <dbReference type="ARBA" id="ARBA00022643"/>
    </source>
</evidence>
<evidence type="ECO:0000256" key="3">
    <source>
        <dbReference type="ARBA" id="ARBA00022575"/>
    </source>
</evidence>
<dbReference type="EMBL" id="JACEGD010000040">
    <property type="protein sequence ID" value="MBH5390930.1"/>
    <property type="molecule type" value="Genomic_DNA"/>
</dbReference>
<keyword evidence="6" id="KW-0560">Oxidoreductase</keyword>
<evidence type="ECO:0000256" key="9">
    <source>
        <dbReference type="ARBA" id="ARBA00049401"/>
    </source>
</evidence>
<evidence type="ECO:0000256" key="2">
    <source>
        <dbReference type="ARBA" id="ARBA00009881"/>
    </source>
</evidence>
<comment type="caution">
    <text evidence="10">The sequence shown here is derived from an EMBL/GenBank/DDBJ whole genome shotgun (WGS) entry which is preliminary data.</text>
</comment>
<dbReference type="InterPro" id="IPR013785">
    <property type="entry name" value="Aldolase_TIM"/>
</dbReference>
<dbReference type="CDD" id="cd04730">
    <property type="entry name" value="NPD_like"/>
    <property type="match status" value="1"/>
</dbReference>
<protein>
    <recommendedName>
        <fullName evidence="8">Propionate 3-nitronate monooxygenase</fullName>
    </recommendedName>
</protein>
<evidence type="ECO:0000256" key="7">
    <source>
        <dbReference type="ARBA" id="ARBA00023033"/>
    </source>
</evidence>
<keyword evidence="5" id="KW-0288">FMN</keyword>
<evidence type="ECO:0000313" key="11">
    <source>
        <dbReference type="Proteomes" id="UP001194539"/>
    </source>
</evidence>
<proteinExistence type="inferred from homology"/>
<dbReference type="PANTHER" id="PTHR42747">
    <property type="entry name" value="NITRONATE MONOOXYGENASE-RELATED"/>
    <property type="match status" value="1"/>
</dbReference>
<dbReference type="Gene3D" id="3.20.20.70">
    <property type="entry name" value="Aldolase class I"/>
    <property type="match status" value="1"/>
</dbReference>
<comment type="cofactor">
    <cofactor evidence="1">
        <name>FMN</name>
        <dbReference type="ChEBI" id="CHEBI:58210"/>
    </cofactor>
</comment>
<keyword evidence="7 10" id="KW-0503">Monooxygenase</keyword>
<dbReference type="InterPro" id="IPR004136">
    <property type="entry name" value="NMO"/>
</dbReference>
<dbReference type="GO" id="GO:0004497">
    <property type="term" value="F:monooxygenase activity"/>
    <property type="evidence" value="ECO:0007669"/>
    <property type="project" value="UniProtKB-KW"/>
</dbReference>
<keyword evidence="11" id="KW-1185">Reference proteome</keyword>
<comment type="similarity">
    <text evidence="2">Belongs to the nitronate monooxygenase family. NMO class I subfamily.</text>
</comment>
<dbReference type="SUPFAM" id="SSF51412">
    <property type="entry name" value="Inosine monophosphate dehydrogenase (IMPDH)"/>
    <property type="match status" value="1"/>
</dbReference>
<dbReference type="PANTHER" id="PTHR42747:SF3">
    <property type="entry name" value="NITRONATE MONOOXYGENASE-RELATED"/>
    <property type="match status" value="1"/>
</dbReference>
<name>A0ABS0PCZ3_9BRAD</name>
<keyword evidence="3" id="KW-0216">Detoxification</keyword>
<dbReference type="Pfam" id="PF03060">
    <property type="entry name" value="NMO"/>
    <property type="match status" value="1"/>
</dbReference>
<comment type="catalytic activity">
    <reaction evidence="9">
        <text>3 propionate 3-nitronate + 3 O2 + H2O = 3 3-oxopropanoate + 2 nitrate + nitrite + H2O2 + 3 H(+)</text>
        <dbReference type="Rhea" id="RHEA:57332"/>
        <dbReference type="ChEBI" id="CHEBI:15377"/>
        <dbReference type="ChEBI" id="CHEBI:15378"/>
        <dbReference type="ChEBI" id="CHEBI:15379"/>
        <dbReference type="ChEBI" id="CHEBI:16240"/>
        <dbReference type="ChEBI" id="CHEBI:16301"/>
        <dbReference type="ChEBI" id="CHEBI:17632"/>
        <dbReference type="ChEBI" id="CHEBI:33190"/>
        <dbReference type="ChEBI" id="CHEBI:136067"/>
    </reaction>
</comment>
<dbReference type="Proteomes" id="UP001194539">
    <property type="component" value="Unassembled WGS sequence"/>
</dbReference>
<keyword evidence="4" id="KW-0285">Flavoprotein</keyword>
<dbReference type="RefSeq" id="WP_197968846.1">
    <property type="nucleotide sequence ID" value="NZ_JACEGD010000040.1"/>
</dbReference>